<dbReference type="InterPro" id="IPR031468">
    <property type="entry name" value="SMP_LBD"/>
</dbReference>
<dbReference type="InterPro" id="IPR057349">
    <property type="entry name" value="C2_Mug190_3rd"/>
</dbReference>
<evidence type="ECO:0000256" key="8">
    <source>
        <dbReference type="ARBA" id="ARBA00023055"/>
    </source>
</evidence>
<evidence type="ECO:0000313" key="16">
    <source>
        <dbReference type="Proteomes" id="UP000308199"/>
    </source>
</evidence>
<organism evidence="15 16">
    <name type="scientific">Phellinidium pouzarii</name>
    <dbReference type="NCBI Taxonomy" id="167371"/>
    <lineage>
        <taxon>Eukaryota</taxon>
        <taxon>Fungi</taxon>
        <taxon>Dikarya</taxon>
        <taxon>Basidiomycota</taxon>
        <taxon>Agaricomycotina</taxon>
        <taxon>Agaricomycetes</taxon>
        <taxon>Hymenochaetales</taxon>
        <taxon>Hymenochaetaceae</taxon>
        <taxon>Phellinidium</taxon>
    </lineage>
</organism>
<feature type="domain" description="SMP-LTD" evidence="14">
    <location>
        <begin position="178"/>
        <end position="395"/>
    </location>
</feature>
<dbReference type="PANTHER" id="PTHR47348:SF3">
    <property type="entry name" value="MEIOTICALLY UP-REGULATED GENE 190 PROTEIN"/>
    <property type="match status" value="1"/>
</dbReference>
<accession>A0A4S4LHX3</accession>
<evidence type="ECO:0000256" key="12">
    <source>
        <dbReference type="SAM" id="Phobius"/>
    </source>
</evidence>
<dbReference type="GO" id="GO:0006869">
    <property type="term" value="P:lipid transport"/>
    <property type="evidence" value="ECO:0007669"/>
    <property type="project" value="UniProtKB-KW"/>
</dbReference>
<comment type="subcellular location">
    <subcellularLocation>
        <location evidence="1">Endoplasmic reticulum membrane</location>
    </subcellularLocation>
</comment>
<evidence type="ECO:0000313" key="15">
    <source>
        <dbReference type="EMBL" id="THH11592.1"/>
    </source>
</evidence>
<dbReference type="CDD" id="cd04052">
    <property type="entry name" value="C2B_Tricalbin-like"/>
    <property type="match status" value="1"/>
</dbReference>
<evidence type="ECO:0000256" key="9">
    <source>
        <dbReference type="ARBA" id="ARBA00023121"/>
    </source>
</evidence>
<dbReference type="SUPFAM" id="SSF49562">
    <property type="entry name" value="C2 domain (Calcium/lipid-binding domain, CaLB)"/>
    <property type="match status" value="2"/>
</dbReference>
<evidence type="ECO:0000256" key="10">
    <source>
        <dbReference type="ARBA" id="ARBA00023136"/>
    </source>
</evidence>
<feature type="region of interest" description="Disordered" evidence="11">
    <location>
        <begin position="63"/>
        <end position="98"/>
    </location>
</feature>
<dbReference type="GO" id="GO:0008289">
    <property type="term" value="F:lipid binding"/>
    <property type="evidence" value="ECO:0007669"/>
    <property type="project" value="UniProtKB-KW"/>
</dbReference>
<keyword evidence="8" id="KW-0445">Lipid transport</keyword>
<keyword evidence="7 12" id="KW-1133">Transmembrane helix</keyword>
<evidence type="ECO:0000256" key="5">
    <source>
        <dbReference type="ARBA" id="ARBA00022737"/>
    </source>
</evidence>
<feature type="compositionally biased region" description="Basic and acidic residues" evidence="11">
    <location>
        <begin position="964"/>
        <end position="985"/>
    </location>
</feature>
<sequence>MSHKLHEGYSAKNPVPKVALKSILDPSGATEAKARRLVGDKNQDEKMQQDEMQYAAKRFEKGKTMDVKDPVTGEETPVKHGSEEQKDPEAHKKGHNILTIDYPPPNWSAHRSYVLQLTRSTIIKIMVFYAASPVLAYFIFSIPLLRRMQTISESHPLLGFTAGEDLDGNGTVDTDERIKESAEWLNSVLKGVWPIINPDMFSTAVDILEDIMQASVPKFVHSVRVADLGQGTNALRVTSIRSLPDTGVDEALQNASDAVREHLLRDHVNIEVSFAYRALPSGTEAASKAHNAHLLIEFYLGMKGVYEFKLPVWVELKGVSGTARARLELIPDPPFIKTALVTLMGLPSVSISVVPMSRTLPNVMNLPFLSSFISKSIDTACAEYVAPRSLTLDLQQLLSGDDIKKDTTSIGVIIIHIHRATGLKKMDTRKSSDPYVTIAYSRQGKPLYSTRIIFSDLNPCFEETAAVTVDANAVKIREKLTLQLWDSDRASADDMMGYVEIDILDLLRNTNTPKRQTSFLTNADIGSPSEQSLEYTIGYYAKMAPNNELATDGSDPAIPEDLKLRDPDFREARSVALNDLEASVLVTPPDPNWPSGILSVQIHEVRDLKLHIEGRETSMLGQGRKEGQKGQDDDGEEQEEGSGLPSSYCTIVINDNLIYSTRVKPITSTPIFNAGTERFIRNWRTSHVSVAVRDSRMRENDPILGIVFLQLSELLVNASEVTRFFPLENGLGYGSVRISILFRPVQASLPPCLLGFDAGTLFVRKLSVKPDVKDAEDLLSSLQSCSVKMRTSAFSDKVSRKNAQRTEDGSVVWNEDNGPSEIAVKQRYSTAFILTFKKAGNLKTGNLGMAVLWLRDVVDSEDSSVEIALFKSEDKYNRLKQNYVPPDGSLDMWVSGKEKLMRIGTVRIELTLQPGIGTAHEHVLDKSDPGQKRMWDEVNRRDDVGLQEKVRNQDAMSVSGENTEVSKDDVQIEAHKDRYAGHPDDTGILSDAKLGESSNDSDEGLLKKLRDWKHHEKELHQQHRGIMQNKSARTAVWFKDNVKEAGYKAKGRFIKMQPRQPDVETEI</sequence>
<evidence type="ECO:0000256" key="7">
    <source>
        <dbReference type="ARBA" id="ARBA00022989"/>
    </source>
</evidence>
<dbReference type="SMART" id="SM00239">
    <property type="entry name" value="C2"/>
    <property type="match status" value="2"/>
</dbReference>
<dbReference type="Pfam" id="PF00168">
    <property type="entry name" value="C2"/>
    <property type="match status" value="2"/>
</dbReference>
<dbReference type="CDD" id="cd21676">
    <property type="entry name" value="SMP_Mug190"/>
    <property type="match status" value="1"/>
</dbReference>
<feature type="compositionally biased region" description="Basic and acidic residues" evidence="11">
    <location>
        <begin position="623"/>
        <end position="632"/>
    </location>
</feature>
<feature type="domain" description="C2" evidence="13">
    <location>
        <begin position="393"/>
        <end position="518"/>
    </location>
</feature>
<evidence type="ECO:0000256" key="1">
    <source>
        <dbReference type="ARBA" id="ARBA00004586"/>
    </source>
</evidence>
<evidence type="ECO:0000256" key="6">
    <source>
        <dbReference type="ARBA" id="ARBA00022824"/>
    </source>
</evidence>
<dbReference type="PROSITE" id="PS50004">
    <property type="entry name" value="C2"/>
    <property type="match status" value="2"/>
</dbReference>
<keyword evidence="9" id="KW-0446">Lipid-binding</keyword>
<proteinExistence type="predicted"/>
<evidence type="ECO:0000256" key="2">
    <source>
        <dbReference type="ARBA" id="ARBA00022448"/>
    </source>
</evidence>
<protein>
    <recommendedName>
        <fullName evidence="17">C2 domain-containing protein</fullName>
    </recommendedName>
</protein>
<dbReference type="PANTHER" id="PTHR47348">
    <property type="entry name" value="MEIOTICALLY UP-REGULATED GENE 190 PROTEIN"/>
    <property type="match status" value="1"/>
</dbReference>
<dbReference type="GO" id="GO:0061817">
    <property type="term" value="P:endoplasmic reticulum-plasma membrane tethering"/>
    <property type="evidence" value="ECO:0007669"/>
    <property type="project" value="InterPro"/>
</dbReference>
<comment type="caution">
    <text evidence="15">The sequence shown here is derived from an EMBL/GenBank/DDBJ whole genome shotgun (WGS) entry which is preliminary data.</text>
</comment>
<feature type="transmembrane region" description="Helical" evidence="12">
    <location>
        <begin position="126"/>
        <end position="145"/>
    </location>
</feature>
<dbReference type="InterPro" id="IPR035892">
    <property type="entry name" value="C2_domain_sf"/>
</dbReference>
<feature type="compositionally biased region" description="Basic and acidic residues" evidence="11">
    <location>
        <begin position="63"/>
        <end position="91"/>
    </location>
</feature>
<feature type="domain" description="C2" evidence="13">
    <location>
        <begin position="579"/>
        <end position="725"/>
    </location>
</feature>
<name>A0A4S4LHX3_9AGAM</name>
<dbReference type="Pfam" id="PF25331">
    <property type="entry name" value="C2_Mug190_3rd"/>
    <property type="match status" value="1"/>
</dbReference>
<keyword evidence="16" id="KW-1185">Reference proteome</keyword>
<evidence type="ECO:0000259" key="14">
    <source>
        <dbReference type="PROSITE" id="PS51847"/>
    </source>
</evidence>
<feature type="region of interest" description="Disordered" evidence="11">
    <location>
        <begin position="1"/>
        <end position="50"/>
    </location>
</feature>
<dbReference type="Pfam" id="PF25669">
    <property type="entry name" value="SMP_MUG190-like"/>
    <property type="match status" value="1"/>
</dbReference>
<dbReference type="GO" id="GO:0005789">
    <property type="term" value="C:endoplasmic reticulum membrane"/>
    <property type="evidence" value="ECO:0007669"/>
    <property type="project" value="UniProtKB-SubCell"/>
</dbReference>
<evidence type="ECO:0000256" key="4">
    <source>
        <dbReference type="ARBA" id="ARBA00022692"/>
    </source>
</evidence>
<keyword evidence="2" id="KW-0813">Transport</keyword>
<feature type="compositionally biased region" description="Basic and acidic residues" evidence="11">
    <location>
        <begin position="32"/>
        <end position="49"/>
    </location>
</feature>
<keyword evidence="6" id="KW-0256">Endoplasmic reticulum</keyword>
<evidence type="ECO:0008006" key="17">
    <source>
        <dbReference type="Google" id="ProtNLM"/>
    </source>
</evidence>
<feature type="region of interest" description="Disordered" evidence="11">
    <location>
        <begin position="614"/>
        <end position="647"/>
    </location>
</feature>
<dbReference type="InterPro" id="IPR000008">
    <property type="entry name" value="C2_dom"/>
</dbReference>
<gene>
    <name evidence="15" type="ORF">EW145_g532</name>
</gene>
<dbReference type="AlphaFoldDB" id="A0A4S4LHX3"/>
<keyword evidence="10 12" id="KW-0472">Membrane</keyword>
<evidence type="ECO:0000256" key="11">
    <source>
        <dbReference type="SAM" id="MobiDB-lite"/>
    </source>
</evidence>
<dbReference type="OrthoDB" id="419768at2759"/>
<feature type="region of interest" description="Disordered" evidence="11">
    <location>
        <begin position="955"/>
        <end position="1001"/>
    </location>
</feature>
<keyword evidence="3" id="KW-0597">Phosphoprotein</keyword>
<dbReference type="Gene3D" id="2.60.40.150">
    <property type="entry name" value="C2 domain"/>
    <property type="match status" value="2"/>
</dbReference>
<keyword evidence="4 12" id="KW-0812">Transmembrane</keyword>
<reference evidence="15 16" key="1">
    <citation type="submission" date="2019-02" db="EMBL/GenBank/DDBJ databases">
        <title>Genome sequencing of the rare red list fungi Phellinidium pouzarii.</title>
        <authorList>
            <person name="Buettner E."/>
            <person name="Kellner H."/>
        </authorList>
    </citation>
    <scope>NUCLEOTIDE SEQUENCE [LARGE SCALE GENOMIC DNA]</scope>
    <source>
        <strain evidence="15 16">DSM 108285</strain>
    </source>
</reference>
<keyword evidence="5" id="KW-0677">Repeat</keyword>
<dbReference type="EMBL" id="SGPK01000011">
    <property type="protein sequence ID" value="THH11592.1"/>
    <property type="molecule type" value="Genomic_DNA"/>
</dbReference>
<evidence type="ECO:0000256" key="3">
    <source>
        <dbReference type="ARBA" id="ARBA00022553"/>
    </source>
</evidence>
<dbReference type="Proteomes" id="UP000308199">
    <property type="component" value="Unassembled WGS sequence"/>
</dbReference>
<dbReference type="InterPro" id="IPR037765">
    <property type="entry name" value="C2B_Tricalbin"/>
</dbReference>
<evidence type="ECO:0000259" key="13">
    <source>
        <dbReference type="PROSITE" id="PS50004"/>
    </source>
</evidence>
<dbReference type="PROSITE" id="PS51847">
    <property type="entry name" value="SMP"/>
    <property type="match status" value="1"/>
</dbReference>